<organism evidence="1 2">
    <name type="scientific">Coleophoma cylindrospora</name>
    <dbReference type="NCBI Taxonomy" id="1849047"/>
    <lineage>
        <taxon>Eukaryota</taxon>
        <taxon>Fungi</taxon>
        <taxon>Dikarya</taxon>
        <taxon>Ascomycota</taxon>
        <taxon>Pezizomycotina</taxon>
        <taxon>Leotiomycetes</taxon>
        <taxon>Helotiales</taxon>
        <taxon>Dermateaceae</taxon>
        <taxon>Coleophoma</taxon>
    </lineage>
</organism>
<name>A0A3D8RV21_9HELO</name>
<sequence>MSFVPDDFPVPTSLDGEGFRLEPLTAAHNVQDYAAWHGSIAHIKATPGFATRKWPMEDFSLEQNLADLVAHEDEFARRAGFTYTVLSSVTGEVIGCLYLIPPKREGFDVDVRSWVCSTHAELDKPLYDAVLKWIAMEWPFKSVDYAKR</sequence>
<protein>
    <recommendedName>
        <fullName evidence="3">N-acetyltransferase domain-containing protein</fullName>
    </recommendedName>
</protein>
<dbReference type="EMBL" id="PDLM01000005">
    <property type="protein sequence ID" value="RDW77828.1"/>
    <property type="molecule type" value="Genomic_DNA"/>
</dbReference>
<gene>
    <name evidence="1" type="ORF">BP6252_05881</name>
</gene>
<comment type="caution">
    <text evidence="1">The sequence shown here is derived from an EMBL/GenBank/DDBJ whole genome shotgun (WGS) entry which is preliminary data.</text>
</comment>
<dbReference type="OrthoDB" id="3450152at2759"/>
<accession>A0A3D8RV21</accession>
<dbReference type="AlphaFoldDB" id="A0A3D8RV21"/>
<dbReference type="Gene3D" id="3.40.630.30">
    <property type="match status" value="1"/>
</dbReference>
<proteinExistence type="predicted"/>
<keyword evidence="2" id="KW-1185">Reference proteome</keyword>
<reference evidence="1 2" key="1">
    <citation type="journal article" date="2018" name="IMA Fungus">
        <title>IMA Genome-F 9: Draft genome sequence of Annulohypoxylon stygium, Aspergillus mulundensis, Berkeleyomyces basicola (syn. Thielaviopsis basicola), Ceratocystis smalleyi, two Cercospora beticola strains, Coleophoma cylindrospora, Fusarium fracticaudum, Phialophora cf. hyalina, and Morchella septimelata.</title>
        <authorList>
            <person name="Wingfield B.D."/>
            <person name="Bills G.F."/>
            <person name="Dong Y."/>
            <person name="Huang W."/>
            <person name="Nel W.J."/>
            <person name="Swalarsk-Parry B.S."/>
            <person name="Vaghefi N."/>
            <person name="Wilken P.M."/>
            <person name="An Z."/>
            <person name="de Beer Z.W."/>
            <person name="De Vos L."/>
            <person name="Chen L."/>
            <person name="Duong T.A."/>
            <person name="Gao Y."/>
            <person name="Hammerbacher A."/>
            <person name="Kikkert J.R."/>
            <person name="Li Y."/>
            <person name="Li H."/>
            <person name="Li K."/>
            <person name="Li Q."/>
            <person name="Liu X."/>
            <person name="Ma X."/>
            <person name="Naidoo K."/>
            <person name="Pethybridge S.J."/>
            <person name="Sun J."/>
            <person name="Steenkamp E.T."/>
            <person name="van der Nest M.A."/>
            <person name="van Wyk S."/>
            <person name="Wingfield M.J."/>
            <person name="Xiong C."/>
            <person name="Yue Q."/>
            <person name="Zhang X."/>
        </authorList>
    </citation>
    <scope>NUCLEOTIDE SEQUENCE [LARGE SCALE GENOMIC DNA]</scope>
    <source>
        <strain evidence="1 2">BP6252</strain>
    </source>
</reference>
<evidence type="ECO:0000313" key="1">
    <source>
        <dbReference type="EMBL" id="RDW77828.1"/>
    </source>
</evidence>
<evidence type="ECO:0000313" key="2">
    <source>
        <dbReference type="Proteomes" id="UP000256645"/>
    </source>
</evidence>
<evidence type="ECO:0008006" key="3">
    <source>
        <dbReference type="Google" id="ProtNLM"/>
    </source>
</evidence>
<dbReference type="Proteomes" id="UP000256645">
    <property type="component" value="Unassembled WGS sequence"/>
</dbReference>